<reference evidence="2" key="1">
    <citation type="submission" date="2012-02" db="EMBL/GenBank/DDBJ databases">
        <title>The complete genome of Halobacteroides halobius DSM 5150.</title>
        <authorList>
            <person name="Lucas S."/>
            <person name="Copeland A."/>
            <person name="Lapidus A."/>
            <person name="Glavina del Rio T."/>
            <person name="Dalin E."/>
            <person name="Tice H."/>
            <person name="Bruce D."/>
            <person name="Goodwin L."/>
            <person name="Pitluck S."/>
            <person name="Peters L."/>
            <person name="Mikhailova N."/>
            <person name="Gu W."/>
            <person name="Kyrpides N."/>
            <person name="Mavromatis K."/>
            <person name="Ivanova N."/>
            <person name="Brettin T."/>
            <person name="Detter J.C."/>
            <person name="Han C."/>
            <person name="Larimer F."/>
            <person name="Land M."/>
            <person name="Hauser L."/>
            <person name="Markowitz V."/>
            <person name="Cheng J.-F."/>
            <person name="Hugenholtz P."/>
            <person name="Woyke T."/>
            <person name="Wu D."/>
            <person name="Tindall B."/>
            <person name="Pomrenke H."/>
            <person name="Brambilla E."/>
            <person name="Klenk H.-P."/>
            <person name="Eisen J.A."/>
        </authorList>
    </citation>
    <scope>NUCLEOTIDE SEQUENCE [LARGE SCALE GENOMIC DNA]</scope>
    <source>
        <strain evidence="2">ATCC 35273 / DSM 5150 / MD-1</strain>
    </source>
</reference>
<evidence type="ECO:0000313" key="1">
    <source>
        <dbReference type="EMBL" id="AGB41682.1"/>
    </source>
</evidence>
<organism evidence="1 2">
    <name type="scientific">Halobacteroides halobius (strain ATCC 35273 / DSM 5150 / MD-1)</name>
    <dbReference type="NCBI Taxonomy" id="748449"/>
    <lineage>
        <taxon>Bacteria</taxon>
        <taxon>Bacillati</taxon>
        <taxon>Bacillota</taxon>
        <taxon>Clostridia</taxon>
        <taxon>Halanaerobiales</taxon>
        <taxon>Halobacteroidaceae</taxon>
        <taxon>Halobacteroides</taxon>
    </lineage>
</organism>
<proteinExistence type="predicted"/>
<dbReference type="HOGENOM" id="CLU_3310676_0_0_9"/>
<keyword evidence="2" id="KW-1185">Reference proteome</keyword>
<dbReference type="AlphaFoldDB" id="L0K8R9"/>
<name>L0K8R9_HALHC</name>
<sequence>MIKEDSGSNSVVGFQMWTFVNAHADYYKMKISCIIFNLA</sequence>
<dbReference type="EMBL" id="CP003359">
    <property type="protein sequence ID" value="AGB41682.1"/>
    <property type="molecule type" value="Genomic_DNA"/>
</dbReference>
<accession>L0K8R9</accession>
<dbReference type="Proteomes" id="UP000010880">
    <property type="component" value="Chromosome"/>
</dbReference>
<dbReference type="KEGG" id="hhl:Halha_1745"/>
<gene>
    <name evidence="1" type="ordered locus">Halha_1745</name>
</gene>
<protein>
    <submittedName>
        <fullName evidence="1">Uncharacterized protein</fullName>
    </submittedName>
</protein>
<evidence type="ECO:0000313" key="2">
    <source>
        <dbReference type="Proteomes" id="UP000010880"/>
    </source>
</evidence>